<proteinExistence type="inferred from homology"/>
<protein>
    <recommendedName>
        <fullName evidence="5">Enoyl-CoA hydratase</fullName>
    </recommendedName>
</protein>
<dbReference type="PATRIC" id="fig|1114964.3.peg.1420"/>
<dbReference type="InterPro" id="IPR014748">
    <property type="entry name" value="Enoyl-CoA_hydra_C"/>
</dbReference>
<evidence type="ECO:0000256" key="1">
    <source>
        <dbReference type="ARBA" id="ARBA00005254"/>
    </source>
</evidence>
<dbReference type="EMBL" id="ATIB01000047">
    <property type="protein sequence ID" value="EQB02888.1"/>
    <property type="molecule type" value="Genomic_DNA"/>
</dbReference>
<organism evidence="3 4">
    <name type="scientific">Sphingobium baderi LL03</name>
    <dbReference type="NCBI Taxonomy" id="1114964"/>
    <lineage>
        <taxon>Bacteria</taxon>
        <taxon>Pseudomonadati</taxon>
        <taxon>Pseudomonadota</taxon>
        <taxon>Alphaproteobacteria</taxon>
        <taxon>Sphingomonadales</taxon>
        <taxon>Sphingomonadaceae</taxon>
        <taxon>Sphingobium</taxon>
    </lineage>
</organism>
<accession>T0GSF6</accession>
<dbReference type="Gene3D" id="1.10.12.10">
    <property type="entry name" value="Lyase 2-enoyl-coa Hydratase, Chain A, domain 2"/>
    <property type="match status" value="1"/>
</dbReference>
<name>T0GSF6_9SPHN</name>
<dbReference type="PROSITE" id="PS00166">
    <property type="entry name" value="ENOYL_COA_HYDRATASE"/>
    <property type="match status" value="1"/>
</dbReference>
<comment type="caution">
    <text evidence="3">The sequence shown here is derived from an EMBL/GenBank/DDBJ whole genome shotgun (WGS) entry which is preliminary data.</text>
</comment>
<gene>
    <name evidence="3" type="ORF">L485_07315</name>
</gene>
<dbReference type="InterPro" id="IPR001753">
    <property type="entry name" value="Enoyl-CoA_hydra/iso"/>
</dbReference>
<dbReference type="Gene3D" id="3.90.226.10">
    <property type="entry name" value="2-enoyl-CoA Hydratase, Chain A, domain 1"/>
    <property type="match status" value="1"/>
</dbReference>
<dbReference type="PANTHER" id="PTHR43459">
    <property type="entry name" value="ENOYL-COA HYDRATASE"/>
    <property type="match status" value="1"/>
</dbReference>
<reference evidence="3 4" key="1">
    <citation type="journal article" date="2013" name="Genome Announc.">
        <title>Draft Genome Sequence of a Hexachlorocyclohexane-Degrading Bacterium, Sphingobium baderi Strain LL03T.</title>
        <authorList>
            <person name="Kaur J."/>
            <person name="Verma H."/>
            <person name="Tripathi C."/>
            <person name="Khurana J.P."/>
            <person name="Lal R."/>
        </authorList>
    </citation>
    <scope>NUCLEOTIDE SEQUENCE [LARGE SCALE GENOMIC DNA]</scope>
    <source>
        <strain evidence="3 4">LL03</strain>
    </source>
</reference>
<keyword evidence="4" id="KW-1185">Reference proteome</keyword>
<dbReference type="Pfam" id="PF00378">
    <property type="entry name" value="ECH_1"/>
    <property type="match status" value="1"/>
</dbReference>
<dbReference type="AlphaFoldDB" id="T0GSF6"/>
<dbReference type="GO" id="GO:0003824">
    <property type="term" value="F:catalytic activity"/>
    <property type="evidence" value="ECO:0007669"/>
    <property type="project" value="InterPro"/>
</dbReference>
<dbReference type="InterPro" id="IPR029045">
    <property type="entry name" value="ClpP/crotonase-like_dom_sf"/>
</dbReference>
<dbReference type="CDD" id="cd06558">
    <property type="entry name" value="crotonase-like"/>
    <property type="match status" value="1"/>
</dbReference>
<dbReference type="InterPro" id="IPR018376">
    <property type="entry name" value="Enoyl-CoA_hyd/isom_CS"/>
</dbReference>
<evidence type="ECO:0000313" key="3">
    <source>
        <dbReference type="EMBL" id="EQB02888.1"/>
    </source>
</evidence>
<evidence type="ECO:0000313" key="4">
    <source>
        <dbReference type="Proteomes" id="UP000015524"/>
    </source>
</evidence>
<dbReference type="Proteomes" id="UP000015524">
    <property type="component" value="Unassembled WGS sequence"/>
</dbReference>
<dbReference type="OrthoDB" id="5730382at2"/>
<dbReference type="PANTHER" id="PTHR43459:SF1">
    <property type="entry name" value="EG:BACN32G11.4 PROTEIN"/>
    <property type="match status" value="1"/>
</dbReference>
<dbReference type="SUPFAM" id="SSF52096">
    <property type="entry name" value="ClpP/crotonase"/>
    <property type="match status" value="1"/>
</dbReference>
<evidence type="ECO:0008006" key="5">
    <source>
        <dbReference type="Google" id="ProtNLM"/>
    </source>
</evidence>
<comment type="similarity">
    <text evidence="1 2">Belongs to the enoyl-CoA hydratase/isomerase family.</text>
</comment>
<evidence type="ECO:0000256" key="2">
    <source>
        <dbReference type="RuleBase" id="RU003707"/>
    </source>
</evidence>
<sequence length="281" mass="29516">MARCISMTDALAAQAGEDAVFEEGVGAARIGTTAILTLNNPGRRNAFYPEMRRTLTATLKRLSADPQVRAIILTGAGGHFCTGADLSRVAARPAPPTAMETRENMKEVMELFRIITTASKPVIAAVEGDAFGAGCSIALACDLVVAAPTSRFGMSFTRIGLVPDMGMLYSLVERVGKTRARRMMMLSSVSDGAEAVRIGMADELAETGGVLDRALELAAAFADPAPIPIALIKSALASGIVSVEQMIAAELDLVPLGASSADCREGIAAFREKRKPVFQGR</sequence>
<dbReference type="eggNOG" id="COG1024">
    <property type="taxonomic scope" value="Bacteria"/>
</dbReference>